<keyword evidence="1" id="KW-1133">Transmembrane helix</keyword>
<feature type="transmembrane region" description="Helical" evidence="1">
    <location>
        <begin position="54"/>
        <end position="79"/>
    </location>
</feature>
<evidence type="ECO:0000256" key="1">
    <source>
        <dbReference type="SAM" id="Phobius"/>
    </source>
</evidence>
<dbReference type="Proteomes" id="UP001335183">
    <property type="component" value="Chromosome"/>
</dbReference>
<protein>
    <submittedName>
        <fullName evidence="2">Uncharacterized protein</fullName>
    </submittedName>
</protein>
<dbReference type="EMBL" id="CP144918">
    <property type="protein sequence ID" value="WWA46168.1"/>
    <property type="molecule type" value="Genomic_DNA"/>
</dbReference>
<name>A0ABZ2CZE1_9SPHN</name>
<keyword evidence="1" id="KW-0472">Membrane</keyword>
<feature type="transmembrane region" description="Helical" evidence="1">
    <location>
        <begin position="9"/>
        <end position="34"/>
    </location>
</feature>
<keyword evidence="1" id="KW-0812">Transmembrane</keyword>
<evidence type="ECO:0000313" key="3">
    <source>
        <dbReference type="Proteomes" id="UP001335183"/>
    </source>
</evidence>
<dbReference type="RefSeq" id="WP_338445070.1">
    <property type="nucleotide sequence ID" value="NZ_CP144918.1"/>
</dbReference>
<feature type="transmembrane region" description="Helical" evidence="1">
    <location>
        <begin position="111"/>
        <end position="127"/>
    </location>
</feature>
<sequence length="138" mass="14325">MANPALRNIVATIGGIVVAVAGVFVVEGIGHAIFPPPEGFDLAVADDRTRLMELMPMGAKISVAAAWFLGALAGACTAIAASGRVLMAWIVGLVIALAGLWTTQMFPHPDWMLAAAAVLPLVAVLVAKRLMIRRIVSA</sequence>
<organism evidence="2 3">
    <name type="scientific">Pelagerythrobacter marensis</name>
    <dbReference type="NCBI Taxonomy" id="543877"/>
    <lineage>
        <taxon>Bacteria</taxon>
        <taxon>Pseudomonadati</taxon>
        <taxon>Pseudomonadota</taxon>
        <taxon>Alphaproteobacteria</taxon>
        <taxon>Sphingomonadales</taxon>
        <taxon>Erythrobacteraceae</taxon>
        <taxon>Pelagerythrobacter</taxon>
    </lineage>
</organism>
<reference evidence="2 3" key="1">
    <citation type="submission" date="2024-02" db="EMBL/GenBank/DDBJ databases">
        <title>The whole genome sequence of five bacterial samples isolated from Abu Dhabi Sabkha-shore region.</title>
        <authorList>
            <person name="Sudalaimuthuasari N."/>
            <person name="Sarfraz B."/>
            <person name="Tuyisabe J.D."/>
            <person name="Mugisha Ntwali L.D.M."/>
            <person name="Ali A.I.A.A."/>
            <person name="Almansoori S.Z.A."/>
            <person name="Alajami H.S.A."/>
            <person name="Almeqbaali A.A.S."/>
            <person name="Kundu B."/>
            <person name="Saeed E.E."/>
            <person name="Sukumarinath V."/>
            <person name="Mishra A.K."/>
            <person name="Hazzouri K.M."/>
            <person name="Almaskari R."/>
            <person name="Sharma A.K."/>
            <person name="Amiri K.M.A."/>
        </authorList>
    </citation>
    <scope>NUCLEOTIDE SEQUENCE [LARGE SCALE GENOMIC DNA]</scope>
    <source>
        <strain evidence="3">kcgeb_sd</strain>
    </source>
</reference>
<evidence type="ECO:0000313" key="2">
    <source>
        <dbReference type="EMBL" id="WWA46168.1"/>
    </source>
</evidence>
<gene>
    <name evidence="2" type="ORF">V5F89_07660</name>
</gene>
<accession>A0ABZ2CZE1</accession>
<keyword evidence="3" id="KW-1185">Reference proteome</keyword>
<feature type="transmembrane region" description="Helical" evidence="1">
    <location>
        <begin position="86"/>
        <end position="105"/>
    </location>
</feature>
<proteinExistence type="predicted"/>